<gene>
    <name evidence="1" type="ORF">HMPREF1059_04253</name>
</gene>
<evidence type="ECO:0000313" key="1">
    <source>
        <dbReference type="EMBL" id="EKN20247.1"/>
    </source>
</evidence>
<reference evidence="1 2" key="1">
    <citation type="submission" date="2012-02" db="EMBL/GenBank/DDBJ databases">
        <title>The Genome Sequence of Parabacteroides distasonis CL09T03C24.</title>
        <authorList>
            <consortium name="The Broad Institute Genome Sequencing Platform"/>
            <person name="Earl A."/>
            <person name="Ward D."/>
            <person name="Feldgarden M."/>
            <person name="Gevers D."/>
            <person name="Zitomersky N.L."/>
            <person name="Coyne M.J."/>
            <person name="Comstock L.E."/>
            <person name="Young S.K."/>
            <person name="Zeng Q."/>
            <person name="Gargeya S."/>
            <person name="Fitzgerald M."/>
            <person name="Haas B."/>
            <person name="Abouelleil A."/>
            <person name="Alvarado L."/>
            <person name="Arachchi H.M."/>
            <person name="Berlin A."/>
            <person name="Chapman S.B."/>
            <person name="Gearin G."/>
            <person name="Goldberg J."/>
            <person name="Griggs A."/>
            <person name="Gujja S."/>
            <person name="Hansen M."/>
            <person name="Heiman D."/>
            <person name="Howarth C."/>
            <person name="Larimer J."/>
            <person name="Lui A."/>
            <person name="MacDonald P.J.P."/>
            <person name="McCowen C."/>
            <person name="Montmayeur A."/>
            <person name="Murphy C."/>
            <person name="Neiman D."/>
            <person name="Pearson M."/>
            <person name="Priest M."/>
            <person name="Roberts A."/>
            <person name="Saif S."/>
            <person name="Shea T."/>
            <person name="Sisk P."/>
            <person name="Stolte C."/>
            <person name="Sykes S."/>
            <person name="Wortman J."/>
            <person name="Nusbaum C."/>
            <person name="Birren B."/>
        </authorList>
    </citation>
    <scope>NUCLEOTIDE SEQUENCE [LARGE SCALE GENOMIC DNA]</scope>
    <source>
        <strain evidence="1 2">CL09T03C24</strain>
    </source>
</reference>
<dbReference type="Proteomes" id="UP000006262">
    <property type="component" value="Unassembled WGS sequence"/>
</dbReference>
<protein>
    <submittedName>
        <fullName evidence="1">Uncharacterized protein</fullName>
    </submittedName>
</protein>
<accession>A0AAD2TL47</accession>
<dbReference type="AlphaFoldDB" id="A0AAD2TL47"/>
<dbReference type="EMBL" id="AGZN01000044">
    <property type="protein sequence ID" value="EKN20247.1"/>
    <property type="molecule type" value="Genomic_DNA"/>
</dbReference>
<name>A0AAD2TL47_PARDI</name>
<proteinExistence type="predicted"/>
<comment type="caution">
    <text evidence="1">The sequence shown here is derived from an EMBL/GenBank/DDBJ whole genome shotgun (WGS) entry which is preliminary data.</text>
</comment>
<sequence length="42" mass="4912">MGYKYQVIHCESKNICHIHVAQTLLNLICILSHCVRMENLIE</sequence>
<evidence type="ECO:0000313" key="2">
    <source>
        <dbReference type="Proteomes" id="UP000006262"/>
    </source>
</evidence>
<organism evidence="1 2">
    <name type="scientific">Parabacteroides distasonis CL09T03C24</name>
    <dbReference type="NCBI Taxonomy" id="999417"/>
    <lineage>
        <taxon>Bacteria</taxon>
        <taxon>Pseudomonadati</taxon>
        <taxon>Bacteroidota</taxon>
        <taxon>Bacteroidia</taxon>
        <taxon>Bacteroidales</taxon>
        <taxon>Tannerellaceae</taxon>
        <taxon>Parabacteroides</taxon>
    </lineage>
</organism>